<keyword evidence="2" id="KW-0732">Signal</keyword>
<gene>
    <name evidence="3" type="ORF">CR162_09660</name>
</gene>
<feature type="chain" id="PRO_5012203286" evidence="2">
    <location>
        <begin position="19"/>
        <end position="95"/>
    </location>
</feature>
<reference evidence="3 4" key="1">
    <citation type="submission" date="2017-10" db="EMBL/GenBank/DDBJ databases">
        <authorList>
            <person name="Banno H."/>
            <person name="Chua N.-H."/>
        </authorList>
    </citation>
    <scope>NUCLEOTIDE SEQUENCE [LARGE SCALE GENOMIC DNA]</scope>
    <source>
        <strain evidence="3 4">YW11</strain>
    </source>
</reference>
<dbReference type="EMBL" id="PDNU01000015">
    <property type="protein sequence ID" value="PHK95010.1"/>
    <property type="molecule type" value="Genomic_DNA"/>
</dbReference>
<accession>A0A2C7A9E3</accession>
<dbReference type="OrthoDB" id="7281550at2"/>
<sequence length="95" mass="10282">MMRPIHALLLLPLLAACAGRPPAPPAPQEPPGHAACRAEARNDPAVLALGRQDNPLNWGNRDRVQNDLRVAELRAFRDCLRRNGLAAPGGVEPLR</sequence>
<dbReference type="Proteomes" id="UP000223527">
    <property type="component" value="Unassembled WGS sequence"/>
</dbReference>
<dbReference type="GO" id="GO:0016874">
    <property type="term" value="F:ligase activity"/>
    <property type="evidence" value="ECO:0007669"/>
    <property type="project" value="UniProtKB-KW"/>
</dbReference>
<evidence type="ECO:0000313" key="4">
    <source>
        <dbReference type="Proteomes" id="UP000223527"/>
    </source>
</evidence>
<evidence type="ECO:0000256" key="1">
    <source>
        <dbReference type="SAM" id="MobiDB-lite"/>
    </source>
</evidence>
<feature type="region of interest" description="Disordered" evidence="1">
    <location>
        <begin position="20"/>
        <end position="39"/>
    </location>
</feature>
<dbReference type="AlphaFoldDB" id="A0A2C7A9E3"/>
<dbReference type="PROSITE" id="PS51257">
    <property type="entry name" value="PROKAR_LIPOPROTEIN"/>
    <property type="match status" value="1"/>
</dbReference>
<feature type="signal peptide" evidence="2">
    <location>
        <begin position="1"/>
        <end position="18"/>
    </location>
</feature>
<protein>
    <submittedName>
        <fullName evidence="3">Phosphoribosylamine--glycine ligase</fullName>
    </submittedName>
</protein>
<evidence type="ECO:0000313" key="3">
    <source>
        <dbReference type="EMBL" id="PHK95010.1"/>
    </source>
</evidence>
<dbReference type="RefSeq" id="WP_099095343.1">
    <property type="nucleotide sequence ID" value="NZ_PDNU01000015.1"/>
</dbReference>
<evidence type="ECO:0000256" key="2">
    <source>
        <dbReference type="SAM" id="SignalP"/>
    </source>
</evidence>
<comment type="caution">
    <text evidence="3">The sequence shown here is derived from an EMBL/GenBank/DDBJ whole genome shotgun (WGS) entry which is preliminary data.</text>
</comment>
<organism evidence="3 4">
    <name type="scientific">Teichococcus rhizosphaerae</name>
    <dbReference type="NCBI Taxonomy" id="1335062"/>
    <lineage>
        <taxon>Bacteria</taxon>
        <taxon>Pseudomonadati</taxon>
        <taxon>Pseudomonadota</taxon>
        <taxon>Alphaproteobacteria</taxon>
        <taxon>Acetobacterales</taxon>
        <taxon>Roseomonadaceae</taxon>
        <taxon>Roseomonas</taxon>
    </lineage>
</organism>
<keyword evidence="3" id="KW-0436">Ligase</keyword>
<proteinExistence type="predicted"/>
<keyword evidence="4" id="KW-1185">Reference proteome</keyword>
<name>A0A2C7A9E3_9PROT</name>
<feature type="compositionally biased region" description="Pro residues" evidence="1">
    <location>
        <begin position="21"/>
        <end position="30"/>
    </location>
</feature>